<evidence type="ECO:0000313" key="10">
    <source>
        <dbReference type="Proteomes" id="UP000284605"/>
    </source>
</evidence>
<reference evidence="9 10" key="1">
    <citation type="submission" date="2018-09" db="EMBL/GenBank/DDBJ databases">
        <authorList>
            <person name="Zhu H."/>
        </authorList>
    </citation>
    <scope>NUCLEOTIDE SEQUENCE [LARGE SCALE GENOMIC DNA]</scope>
    <source>
        <strain evidence="9 10">K1W22B-8</strain>
    </source>
</reference>
<dbReference type="GO" id="GO:0000160">
    <property type="term" value="P:phosphorelay signal transduction system"/>
    <property type="evidence" value="ECO:0007669"/>
    <property type="project" value="UniProtKB-KW"/>
</dbReference>
<protein>
    <submittedName>
        <fullName evidence="9">Sigma-54-dependent Fis family transcriptional regulator</fullName>
    </submittedName>
</protein>
<accession>A0A418WFQ5</accession>
<dbReference type="Gene3D" id="1.10.8.60">
    <property type="match status" value="1"/>
</dbReference>
<dbReference type="Gene3D" id="3.40.50.300">
    <property type="entry name" value="P-loop containing nucleotide triphosphate hydrolases"/>
    <property type="match status" value="1"/>
</dbReference>
<dbReference type="GO" id="GO:0043565">
    <property type="term" value="F:sequence-specific DNA binding"/>
    <property type="evidence" value="ECO:0007669"/>
    <property type="project" value="InterPro"/>
</dbReference>
<evidence type="ECO:0000256" key="3">
    <source>
        <dbReference type="ARBA" id="ARBA00023012"/>
    </source>
</evidence>
<dbReference type="InterPro" id="IPR025943">
    <property type="entry name" value="Sigma_54_int_dom_ATP-bd_2"/>
</dbReference>
<evidence type="ECO:0000256" key="6">
    <source>
        <dbReference type="ARBA" id="ARBA00023159"/>
    </source>
</evidence>
<evidence type="ECO:0000313" key="9">
    <source>
        <dbReference type="EMBL" id="RJF88851.1"/>
    </source>
</evidence>
<dbReference type="CDD" id="cd00009">
    <property type="entry name" value="AAA"/>
    <property type="match status" value="1"/>
</dbReference>
<keyword evidence="3" id="KW-0902">Two-component regulatory system</keyword>
<evidence type="ECO:0000256" key="2">
    <source>
        <dbReference type="ARBA" id="ARBA00022840"/>
    </source>
</evidence>
<organism evidence="9 10">
    <name type="scientific">Oleomonas cavernae</name>
    <dbReference type="NCBI Taxonomy" id="2320859"/>
    <lineage>
        <taxon>Bacteria</taxon>
        <taxon>Pseudomonadati</taxon>
        <taxon>Pseudomonadota</taxon>
        <taxon>Alphaproteobacteria</taxon>
        <taxon>Acetobacterales</taxon>
        <taxon>Acetobacteraceae</taxon>
        <taxon>Oleomonas</taxon>
    </lineage>
</organism>
<dbReference type="Pfam" id="PF25601">
    <property type="entry name" value="AAA_lid_14"/>
    <property type="match status" value="1"/>
</dbReference>
<dbReference type="InterPro" id="IPR058031">
    <property type="entry name" value="AAA_lid_NorR"/>
</dbReference>
<keyword evidence="4" id="KW-0805">Transcription regulation</keyword>
<keyword evidence="7" id="KW-0804">Transcription</keyword>
<dbReference type="PROSITE" id="PS00676">
    <property type="entry name" value="SIGMA54_INTERACT_2"/>
    <property type="match status" value="1"/>
</dbReference>
<evidence type="ECO:0000256" key="1">
    <source>
        <dbReference type="ARBA" id="ARBA00022741"/>
    </source>
</evidence>
<dbReference type="PRINTS" id="PR01590">
    <property type="entry name" value="HTHFIS"/>
</dbReference>
<gene>
    <name evidence="9" type="ORF">D3874_19255</name>
</gene>
<dbReference type="FunFam" id="3.40.50.300:FF:000006">
    <property type="entry name" value="DNA-binding transcriptional regulator NtrC"/>
    <property type="match status" value="1"/>
</dbReference>
<dbReference type="SUPFAM" id="SSF52540">
    <property type="entry name" value="P-loop containing nucleoside triphosphate hydrolases"/>
    <property type="match status" value="1"/>
</dbReference>
<dbReference type="InterPro" id="IPR025662">
    <property type="entry name" value="Sigma_54_int_dom_ATP-bd_1"/>
</dbReference>
<dbReference type="InterPro" id="IPR009057">
    <property type="entry name" value="Homeodomain-like_sf"/>
</dbReference>
<keyword evidence="5" id="KW-0238">DNA-binding</keyword>
<evidence type="ECO:0000259" key="8">
    <source>
        <dbReference type="PROSITE" id="PS50045"/>
    </source>
</evidence>
<dbReference type="Gene3D" id="1.10.10.60">
    <property type="entry name" value="Homeodomain-like"/>
    <property type="match status" value="1"/>
</dbReference>
<keyword evidence="1" id="KW-0547">Nucleotide-binding</keyword>
<dbReference type="PROSITE" id="PS00688">
    <property type="entry name" value="SIGMA54_INTERACT_3"/>
    <property type="match status" value="1"/>
</dbReference>
<dbReference type="SMART" id="SM00989">
    <property type="entry name" value="V4R"/>
    <property type="match status" value="1"/>
</dbReference>
<dbReference type="SMART" id="SM00382">
    <property type="entry name" value="AAA"/>
    <property type="match status" value="1"/>
</dbReference>
<dbReference type="Pfam" id="PF06505">
    <property type="entry name" value="XylR_N"/>
    <property type="match status" value="1"/>
</dbReference>
<dbReference type="GO" id="GO:0005524">
    <property type="term" value="F:ATP binding"/>
    <property type="evidence" value="ECO:0007669"/>
    <property type="project" value="UniProtKB-KW"/>
</dbReference>
<dbReference type="PANTHER" id="PTHR32071">
    <property type="entry name" value="TRANSCRIPTIONAL REGULATORY PROTEIN"/>
    <property type="match status" value="1"/>
</dbReference>
<keyword evidence="6" id="KW-0010">Activator</keyword>
<dbReference type="InterPro" id="IPR003593">
    <property type="entry name" value="AAA+_ATPase"/>
</dbReference>
<dbReference type="Pfam" id="PF00158">
    <property type="entry name" value="Sigma54_activat"/>
    <property type="match status" value="1"/>
</dbReference>
<dbReference type="SUPFAM" id="SSF111126">
    <property type="entry name" value="Ligand-binding domain in the NO signalling and Golgi transport"/>
    <property type="match status" value="1"/>
</dbReference>
<dbReference type="Gene3D" id="3.30.1380.20">
    <property type="entry name" value="Trafficking protein particle complex subunit 3"/>
    <property type="match status" value="1"/>
</dbReference>
<dbReference type="EMBL" id="QYUK01000011">
    <property type="protein sequence ID" value="RJF88851.1"/>
    <property type="molecule type" value="Genomic_DNA"/>
</dbReference>
<evidence type="ECO:0000256" key="7">
    <source>
        <dbReference type="ARBA" id="ARBA00023163"/>
    </source>
</evidence>
<dbReference type="InterPro" id="IPR024096">
    <property type="entry name" value="NO_sig/Golgi_transp_ligand-bd"/>
</dbReference>
<proteinExistence type="predicted"/>
<name>A0A418WFQ5_9PROT</name>
<sequence length="591" mass="65299">MEAVIRDFTTARAELAGRRYVESSRNFPDMDDLAARVRFCPKAGRIWLDDNRMILLHNRSLGALRNELIETLGLQGARALLTRMGYASGAQDAEIAVKVRGGRDFFDFFTVGPQLHMIEGIVTVEPVRVESDVATGRFYGEFLWHDSCEDEVHIASHGVGTEPACWMQIGYASGYTSIFMGRPMLFREVECRSMGHSACRIVGKPIAEWPDADEDIRYLQPHAFANRPNQSRIVVTAKAADIPSPASPAVPESSSPVRSLVGASAGFNIVCHMLEKVAGTNATVLLLGESGVGKEMFAQTLHRISKKAEGPFIAVNCAAIPEPLTESELFGVEKGAFTGAIASRPGRFERANGGTLFLDEIGTLSIAAQGKLLRALQEGEIERVGDQRSRKVDVRIVAATNVNLRRGVADGSFREDLFYRLNVFPIHIPPLRDRRADIPLLLNHFLDFFCRRHGRPLTGFTQRAITGLYAYNWPGNVRELENMVERGVILAPENGAIDLCHLFTSGEKFDPFVLGMDQNGELNSLMEEPARQNPPSKEQLVQTVLHSRISLDQLEESLLRGAVEQANGNISEAARLLGMSRAQLSYRLKKN</sequence>
<evidence type="ECO:0000256" key="5">
    <source>
        <dbReference type="ARBA" id="ARBA00023125"/>
    </source>
</evidence>
<dbReference type="InterPro" id="IPR010523">
    <property type="entry name" value="XylR_N"/>
</dbReference>
<dbReference type="Pfam" id="PF02954">
    <property type="entry name" value="HTH_8"/>
    <property type="match status" value="1"/>
</dbReference>
<dbReference type="OrthoDB" id="9770562at2"/>
<dbReference type="InterPro" id="IPR025944">
    <property type="entry name" value="Sigma_54_int_dom_CS"/>
</dbReference>
<dbReference type="InterPro" id="IPR027417">
    <property type="entry name" value="P-loop_NTPase"/>
</dbReference>
<dbReference type="InterPro" id="IPR002078">
    <property type="entry name" value="Sigma_54_int"/>
</dbReference>
<dbReference type="InterPro" id="IPR002197">
    <property type="entry name" value="HTH_Fis"/>
</dbReference>
<keyword evidence="10" id="KW-1185">Reference proteome</keyword>
<dbReference type="Pfam" id="PF02830">
    <property type="entry name" value="V4R"/>
    <property type="match status" value="1"/>
</dbReference>
<dbReference type="PROSITE" id="PS50045">
    <property type="entry name" value="SIGMA54_INTERACT_4"/>
    <property type="match status" value="1"/>
</dbReference>
<evidence type="ECO:0000256" key="4">
    <source>
        <dbReference type="ARBA" id="ARBA00023015"/>
    </source>
</evidence>
<dbReference type="AlphaFoldDB" id="A0A418WFQ5"/>
<feature type="domain" description="Sigma-54 factor interaction" evidence="8">
    <location>
        <begin position="260"/>
        <end position="489"/>
    </location>
</feature>
<dbReference type="PROSITE" id="PS00675">
    <property type="entry name" value="SIGMA54_INTERACT_1"/>
    <property type="match status" value="1"/>
</dbReference>
<dbReference type="InterPro" id="IPR004096">
    <property type="entry name" value="V4R"/>
</dbReference>
<dbReference type="SUPFAM" id="SSF46689">
    <property type="entry name" value="Homeodomain-like"/>
    <property type="match status" value="1"/>
</dbReference>
<keyword evidence="2" id="KW-0067">ATP-binding</keyword>
<dbReference type="GO" id="GO:0006355">
    <property type="term" value="P:regulation of DNA-templated transcription"/>
    <property type="evidence" value="ECO:0007669"/>
    <property type="project" value="InterPro"/>
</dbReference>
<dbReference type="Proteomes" id="UP000284605">
    <property type="component" value="Unassembled WGS sequence"/>
</dbReference>
<comment type="caution">
    <text evidence="9">The sequence shown here is derived from an EMBL/GenBank/DDBJ whole genome shotgun (WGS) entry which is preliminary data.</text>
</comment>